<evidence type="ECO:0000259" key="4">
    <source>
        <dbReference type="Pfam" id="PF00004"/>
    </source>
</evidence>
<dbReference type="InterPro" id="IPR027417">
    <property type="entry name" value="P-loop_NTPase"/>
</dbReference>
<gene>
    <name evidence="5" type="ORF">FWILDA_LOCUS11681</name>
</gene>
<keyword evidence="3" id="KW-1133">Transmembrane helix</keyword>
<evidence type="ECO:0000313" key="5">
    <source>
        <dbReference type="EMBL" id="CAI2184646.1"/>
    </source>
</evidence>
<dbReference type="InterPro" id="IPR003959">
    <property type="entry name" value="ATPase_AAA_core"/>
</dbReference>
<evidence type="ECO:0000313" key="6">
    <source>
        <dbReference type="Proteomes" id="UP001153678"/>
    </source>
</evidence>
<dbReference type="SUPFAM" id="SSF52540">
    <property type="entry name" value="P-loop containing nucleoside triphosphate hydrolases"/>
    <property type="match status" value="1"/>
</dbReference>
<evidence type="ECO:0000256" key="3">
    <source>
        <dbReference type="SAM" id="Phobius"/>
    </source>
</evidence>
<feature type="transmembrane region" description="Helical" evidence="3">
    <location>
        <begin position="17"/>
        <end position="36"/>
    </location>
</feature>
<evidence type="ECO:0000256" key="2">
    <source>
        <dbReference type="SAM" id="MobiDB-lite"/>
    </source>
</evidence>
<feature type="domain" description="ATPase AAA-type core" evidence="4">
    <location>
        <begin position="115"/>
        <end position="207"/>
    </location>
</feature>
<proteinExistence type="predicted"/>
<comment type="caution">
    <text evidence="5">The sequence shown here is derived from an EMBL/GenBank/DDBJ whole genome shotgun (WGS) entry which is preliminary data.</text>
</comment>
<sequence>MINLLGKELKKEREQQLKYVVLTIIIGVGFYFLVYLPEQQRQQLEMTIQATIKQVSTAQPKDYSALLTTCQNYLNFEKTLNEMGGEENVTIFDKVVINPTRGEPDPVTEKDNNALFYGTGGTGKTSIVRKLAYESDIYPLIEIKGSNLTPRKEDNEIGIDPLNKFIFTLCDIENVLEDDYGFSKDVANNEVRYILFVDEADNISTHNAIIEYTKLIFLKSYPPVYRPGDFKQETGRLPEVKKESATKEKPTQPGIKIGEIKQLPHFYGKYEKPKKPTTEEIMPSITESIDVRLKELTEQLKQTKEEMSLQRNQYIGEFNQNISKLSITLGEIYAVGDITGALLAAPTFGASMVLSPTARGLVGNVLGGSGDDGNDTDNKLKQ</sequence>
<feature type="compositionally biased region" description="Basic and acidic residues" evidence="2">
    <location>
        <begin position="232"/>
        <end position="250"/>
    </location>
</feature>
<evidence type="ECO:0000256" key="1">
    <source>
        <dbReference type="SAM" id="Coils"/>
    </source>
</evidence>
<dbReference type="GO" id="GO:0016887">
    <property type="term" value="F:ATP hydrolysis activity"/>
    <property type="evidence" value="ECO:0007669"/>
    <property type="project" value="InterPro"/>
</dbReference>
<feature type="region of interest" description="Disordered" evidence="2">
    <location>
        <begin position="232"/>
        <end position="251"/>
    </location>
</feature>
<dbReference type="EMBL" id="CAMKVN010003411">
    <property type="protein sequence ID" value="CAI2184646.1"/>
    <property type="molecule type" value="Genomic_DNA"/>
</dbReference>
<protein>
    <submittedName>
        <fullName evidence="5">4131_t:CDS:1</fullName>
    </submittedName>
</protein>
<feature type="coiled-coil region" evidence="1">
    <location>
        <begin position="286"/>
        <end position="313"/>
    </location>
</feature>
<organism evidence="5 6">
    <name type="scientific">Funneliformis geosporum</name>
    <dbReference type="NCBI Taxonomy" id="1117311"/>
    <lineage>
        <taxon>Eukaryota</taxon>
        <taxon>Fungi</taxon>
        <taxon>Fungi incertae sedis</taxon>
        <taxon>Mucoromycota</taxon>
        <taxon>Glomeromycotina</taxon>
        <taxon>Glomeromycetes</taxon>
        <taxon>Glomerales</taxon>
        <taxon>Glomeraceae</taxon>
        <taxon>Funneliformis</taxon>
    </lineage>
</organism>
<dbReference type="Pfam" id="PF00004">
    <property type="entry name" value="AAA"/>
    <property type="match status" value="1"/>
</dbReference>
<keyword evidence="6" id="KW-1185">Reference proteome</keyword>
<accession>A0A9W4SXU6</accession>
<name>A0A9W4SXU6_9GLOM</name>
<dbReference type="GO" id="GO:0005524">
    <property type="term" value="F:ATP binding"/>
    <property type="evidence" value="ECO:0007669"/>
    <property type="project" value="InterPro"/>
</dbReference>
<keyword evidence="3" id="KW-0812">Transmembrane</keyword>
<dbReference type="AlphaFoldDB" id="A0A9W4SXU6"/>
<dbReference type="Gene3D" id="3.40.50.300">
    <property type="entry name" value="P-loop containing nucleotide triphosphate hydrolases"/>
    <property type="match status" value="1"/>
</dbReference>
<keyword evidence="3" id="KW-0472">Membrane</keyword>
<dbReference type="OrthoDB" id="2446464at2759"/>
<dbReference type="Proteomes" id="UP001153678">
    <property type="component" value="Unassembled WGS sequence"/>
</dbReference>
<reference evidence="5" key="1">
    <citation type="submission" date="2022-08" db="EMBL/GenBank/DDBJ databases">
        <authorList>
            <person name="Kallberg Y."/>
            <person name="Tangrot J."/>
            <person name="Rosling A."/>
        </authorList>
    </citation>
    <scope>NUCLEOTIDE SEQUENCE</scope>
    <source>
        <strain evidence="5">Wild A</strain>
    </source>
</reference>
<keyword evidence="1" id="KW-0175">Coiled coil</keyword>